<protein>
    <submittedName>
        <fullName evidence="2">Uncharacterized protein</fullName>
    </submittedName>
</protein>
<dbReference type="EMBL" id="REGN01002774">
    <property type="protein sequence ID" value="RNA26215.1"/>
    <property type="molecule type" value="Genomic_DNA"/>
</dbReference>
<keyword evidence="3" id="KW-1185">Reference proteome</keyword>
<organism evidence="2 3">
    <name type="scientific">Brachionus plicatilis</name>
    <name type="common">Marine rotifer</name>
    <name type="synonym">Brachionus muelleri</name>
    <dbReference type="NCBI Taxonomy" id="10195"/>
    <lineage>
        <taxon>Eukaryota</taxon>
        <taxon>Metazoa</taxon>
        <taxon>Spiralia</taxon>
        <taxon>Gnathifera</taxon>
        <taxon>Rotifera</taxon>
        <taxon>Eurotatoria</taxon>
        <taxon>Monogononta</taxon>
        <taxon>Pseudotrocha</taxon>
        <taxon>Ploima</taxon>
        <taxon>Brachionidae</taxon>
        <taxon>Brachionus</taxon>
    </lineage>
</organism>
<evidence type="ECO:0000313" key="2">
    <source>
        <dbReference type="EMBL" id="RNA26215.1"/>
    </source>
</evidence>
<evidence type="ECO:0000256" key="1">
    <source>
        <dbReference type="SAM" id="MobiDB-lite"/>
    </source>
</evidence>
<sequence length="136" mass="15715">MKCRKISLVFDNYISWLNLPVSIHITLKSLRCKNFMNDVIIGKDLIILSVCASPRRQIKSNENLNYKQDLNYSDNNESLRFVHENAINKSFDQLNNIECEMNVININNETGEDSFNSSKSSINRKRKSSEELVSPN</sequence>
<dbReference type="AlphaFoldDB" id="A0A3M7RSA9"/>
<evidence type="ECO:0000313" key="3">
    <source>
        <dbReference type="Proteomes" id="UP000276133"/>
    </source>
</evidence>
<gene>
    <name evidence="2" type="ORF">BpHYR1_043534</name>
</gene>
<dbReference type="Proteomes" id="UP000276133">
    <property type="component" value="Unassembled WGS sequence"/>
</dbReference>
<feature type="region of interest" description="Disordered" evidence="1">
    <location>
        <begin position="109"/>
        <end position="136"/>
    </location>
</feature>
<proteinExistence type="predicted"/>
<reference evidence="2 3" key="1">
    <citation type="journal article" date="2018" name="Sci. Rep.">
        <title>Genomic signatures of local adaptation to the degree of environmental predictability in rotifers.</title>
        <authorList>
            <person name="Franch-Gras L."/>
            <person name="Hahn C."/>
            <person name="Garcia-Roger E.M."/>
            <person name="Carmona M.J."/>
            <person name="Serra M."/>
            <person name="Gomez A."/>
        </authorList>
    </citation>
    <scope>NUCLEOTIDE SEQUENCE [LARGE SCALE GENOMIC DNA]</scope>
    <source>
        <strain evidence="2">HYR1</strain>
    </source>
</reference>
<accession>A0A3M7RSA9</accession>
<name>A0A3M7RSA9_BRAPC</name>
<comment type="caution">
    <text evidence="2">The sequence shown here is derived from an EMBL/GenBank/DDBJ whole genome shotgun (WGS) entry which is preliminary data.</text>
</comment>